<dbReference type="EMBL" id="JABCQH010000004">
    <property type="protein sequence ID" value="MBF0888089.1"/>
    <property type="molecule type" value="Genomic_DNA"/>
</dbReference>
<accession>A0ABR9YU73</accession>
<dbReference type="RefSeq" id="WP_194262005.1">
    <property type="nucleotide sequence ID" value="NZ_JABCQH010000004.1"/>
</dbReference>
<reference evidence="2 3" key="2">
    <citation type="submission" date="2020-11" db="EMBL/GenBank/DDBJ databases">
        <title>Description of novel Gluconobacter species.</title>
        <authorList>
            <person name="Cleenwerck I."/>
            <person name="Cnockaert M."/>
            <person name="Borremans W."/>
            <person name="Wieme A.D."/>
            <person name="De Vuyst L."/>
            <person name="Vandamme P."/>
        </authorList>
    </citation>
    <scope>NUCLEOTIDE SEQUENCE [LARGE SCALE GENOMIC DNA]</scope>
    <source>
        <strain evidence="2 3">LMG 1745</strain>
    </source>
</reference>
<comment type="caution">
    <text evidence="2">The sequence shown here is derived from an EMBL/GenBank/DDBJ whole genome shotgun (WGS) entry which is preliminary data.</text>
</comment>
<name>A0ABR9YU73_9PROT</name>
<keyword evidence="3" id="KW-1185">Reference proteome</keyword>
<feature type="region of interest" description="Disordered" evidence="1">
    <location>
        <begin position="1"/>
        <end position="24"/>
    </location>
</feature>
<gene>
    <name evidence="2" type="ORF">HKD19_05945</name>
</gene>
<organism evidence="2 3">
    <name type="scientific">Gluconobacter cadivus</name>
    <dbReference type="NCBI Taxonomy" id="2728101"/>
    <lineage>
        <taxon>Bacteria</taxon>
        <taxon>Pseudomonadati</taxon>
        <taxon>Pseudomonadota</taxon>
        <taxon>Alphaproteobacteria</taxon>
        <taxon>Acetobacterales</taxon>
        <taxon>Acetobacteraceae</taxon>
        <taxon>Gluconobacter</taxon>
    </lineage>
</organism>
<reference evidence="3" key="1">
    <citation type="submission" date="2020-04" db="EMBL/GenBank/DDBJ databases">
        <title>Description of novel Gluconacetobacter.</title>
        <authorList>
            <person name="Sombolestani A."/>
        </authorList>
    </citation>
    <scope>NUCLEOTIDE SEQUENCE [LARGE SCALE GENOMIC DNA]</scope>
    <source>
        <strain evidence="3">LMG 1745</strain>
    </source>
</reference>
<dbReference type="Proteomes" id="UP000662701">
    <property type="component" value="Unassembled WGS sequence"/>
</dbReference>
<evidence type="ECO:0000313" key="3">
    <source>
        <dbReference type="Proteomes" id="UP000662701"/>
    </source>
</evidence>
<sequence length="45" mass="5055">MLHALQENGMATKQKRRSSPMERAESVIAELERMGWAVVRKAGEA</sequence>
<evidence type="ECO:0000313" key="2">
    <source>
        <dbReference type="EMBL" id="MBF0888089.1"/>
    </source>
</evidence>
<proteinExistence type="predicted"/>
<protein>
    <submittedName>
        <fullName evidence="2">Uncharacterized protein</fullName>
    </submittedName>
</protein>
<evidence type="ECO:0000256" key="1">
    <source>
        <dbReference type="SAM" id="MobiDB-lite"/>
    </source>
</evidence>